<feature type="domain" description="2Fe-2S ferredoxin-type" evidence="8">
    <location>
        <begin position="27"/>
        <end position="131"/>
    </location>
</feature>
<gene>
    <name evidence="9" type="ORF">M0811_00222</name>
</gene>
<dbReference type="PANTHER" id="PTHR23426:SF65">
    <property type="entry name" value="FERREDOXIN-2, MITOCHONDRIAL"/>
    <property type="match status" value="1"/>
</dbReference>
<dbReference type="OMA" id="NMACGRC"/>
<comment type="cofactor">
    <cofactor evidence="6">
        <name>[2Fe-2S] cluster</name>
        <dbReference type="ChEBI" id="CHEBI:190135"/>
    </cofactor>
</comment>
<organism evidence="9 10">
    <name type="scientific">Anaeramoeba ignava</name>
    <name type="common">Anaerobic marine amoeba</name>
    <dbReference type="NCBI Taxonomy" id="1746090"/>
    <lineage>
        <taxon>Eukaryota</taxon>
        <taxon>Metamonada</taxon>
        <taxon>Anaeramoebidae</taxon>
        <taxon>Anaeramoeba</taxon>
    </lineage>
</organism>
<dbReference type="GO" id="GO:0046872">
    <property type="term" value="F:metal ion binding"/>
    <property type="evidence" value="ECO:0007669"/>
    <property type="project" value="UniProtKB-KW"/>
</dbReference>
<evidence type="ECO:0000256" key="4">
    <source>
        <dbReference type="ARBA" id="ARBA00023004"/>
    </source>
</evidence>
<comment type="similarity">
    <text evidence="1">Belongs to the adrenodoxin/putidaredoxin family.</text>
</comment>
<proteinExistence type="inferred from homology"/>
<dbReference type="Gene3D" id="3.10.20.30">
    <property type="match status" value="1"/>
</dbReference>
<reference evidence="9" key="1">
    <citation type="submission" date="2022-10" db="EMBL/GenBank/DDBJ databases">
        <title>Novel sulphate-reducing endosymbionts in the free-living metamonad Anaeramoeba.</title>
        <authorList>
            <person name="Jerlstrom-Hultqvist J."/>
            <person name="Cepicka I."/>
            <person name="Gallot-Lavallee L."/>
            <person name="Salas-Leiva D."/>
            <person name="Curtis B.A."/>
            <person name="Zahonova K."/>
            <person name="Pipaliya S."/>
            <person name="Dacks J."/>
            <person name="Roger A.J."/>
        </authorList>
    </citation>
    <scope>NUCLEOTIDE SEQUENCE</scope>
    <source>
        <strain evidence="9">BMAN</strain>
    </source>
</reference>
<evidence type="ECO:0000256" key="5">
    <source>
        <dbReference type="ARBA" id="ARBA00023014"/>
    </source>
</evidence>
<dbReference type="GO" id="GO:0009055">
    <property type="term" value="F:electron transfer activity"/>
    <property type="evidence" value="ECO:0007669"/>
    <property type="project" value="TreeGrafter"/>
</dbReference>
<keyword evidence="5" id="KW-0411">Iron-sulfur</keyword>
<dbReference type="Proteomes" id="UP001149090">
    <property type="component" value="Unassembled WGS sequence"/>
</dbReference>
<evidence type="ECO:0000259" key="8">
    <source>
        <dbReference type="PROSITE" id="PS51085"/>
    </source>
</evidence>
<keyword evidence="4" id="KW-0408">Iron</keyword>
<evidence type="ECO:0000256" key="7">
    <source>
        <dbReference type="SAM" id="MobiDB-lite"/>
    </source>
</evidence>
<keyword evidence="10" id="KW-1185">Reference proteome</keyword>
<evidence type="ECO:0000313" key="10">
    <source>
        <dbReference type="Proteomes" id="UP001149090"/>
    </source>
</evidence>
<dbReference type="Pfam" id="PF00111">
    <property type="entry name" value="Fer2"/>
    <property type="match status" value="1"/>
</dbReference>
<dbReference type="SUPFAM" id="SSF54292">
    <property type="entry name" value="2Fe-2S ferredoxin-like"/>
    <property type="match status" value="1"/>
</dbReference>
<feature type="region of interest" description="Disordered" evidence="7">
    <location>
        <begin position="85"/>
        <end position="105"/>
    </location>
</feature>
<evidence type="ECO:0000313" key="9">
    <source>
        <dbReference type="EMBL" id="KAJ5076902.1"/>
    </source>
</evidence>
<name>A0A9Q0RE79_ANAIG</name>
<evidence type="ECO:0000256" key="2">
    <source>
        <dbReference type="ARBA" id="ARBA00022714"/>
    </source>
</evidence>
<protein>
    <submittedName>
        <fullName evidence="9">Ferredoxin/adrenodoxin</fullName>
    </submittedName>
</protein>
<dbReference type="InterPro" id="IPR001055">
    <property type="entry name" value="Adrenodoxin-like"/>
</dbReference>
<dbReference type="AlphaFoldDB" id="A0A9Q0RE79"/>
<dbReference type="InterPro" id="IPR012675">
    <property type="entry name" value="Beta-grasp_dom_sf"/>
</dbReference>
<dbReference type="InterPro" id="IPR001041">
    <property type="entry name" value="2Fe-2S_ferredoxin-type"/>
</dbReference>
<accession>A0A9Q0RE79</accession>
<keyword evidence="2" id="KW-0001">2Fe-2S</keyword>
<dbReference type="PANTHER" id="PTHR23426">
    <property type="entry name" value="FERREDOXIN/ADRENODOXIN"/>
    <property type="match status" value="1"/>
</dbReference>
<dbReference type="OrthoDB" id="10253744at2759"/>
<evidence type="ECO:0000256" key="6">
    <source>
        <dbReference type="ARBA" id="ARBA00034078"/>
    </source>
</evidence>
<comment type="caution">
    <text evidence="9">The sequence shown here is derived from an EMBL/GenBank/DDBJ whole genome shotgun (WGS) entry which is preliminary data.</text>
</comment>
<evidence type="ECO:0000256" key="3">
    <source>
        <dbReference type="ARBA" id="ARBA00022723"/>
    </source>
</evidence>
<sequence length="134" mass="15015">MLSIIKKETTPKISQQFIKTITKRLMSSLTVIDREGKKNKLEFDEGMTLYEAADEAKMKNVLGTCGGNMACGRCQVYVKQSDLEKLDPAEEEETQTIKDRSFKPQPNSRLACAMLLTEKANDIEVTLAPLKGKK</sequence>
<dbReference type="GO" id="GO:0051537">
    <property type="term" value="F:2 iron, 2 sulfur cluster binding"/>
    <property type="evidence" value="ECO:0007669"/>
    <property type="project" value="UniProtKB-KW"/>
</dbReference>
<dbReference type="PROSITE" id="PS51085">
    <property type="entry name" value="2FE2S_FER_2"/>
    <property type="match status" value="1"/>
</dbReference>
<evidence type="ECO:0000256" key="1">
    <source>
        <dbReference type="ARBA" id="ARBA00010914"/>
    </source>
</evidence>
<dbReference type="GO" id="GO:0140647">
    <property type="term" value="P:P450-containing electron transport chain"/>
    <property type="evidence" value="ECO:0007669"/>
    <property type="project" value="InterPro"/>
</dbReference>
<dbReference type="EMBL" id="JAPDFW010000059">
    <property type="protein sequence ID" value="KAJ5076902.1"/>
    <property type="molecule type" value="Genomic_DNA"/>
</dbReference>
<keyword evidence="3" id="KW-0479">Metal-binding</keyword>
<dbReference type="GO" id="GO:0005739">
    <property type="term" value="C:mitochondrion"/>
    <property type="evidence" value="ECO:0007669"/>
    <property type="project" value="TreeGrafter"/>
</dbReference>
<dbReference type="InterPro" id="IPR036010">
    <property type="entry name" value="2Fe-2S_ferredoxin-like_sf"/>
</dbReference>